<accession>F4WWL3</accession>
<dbReference type="Proteomes" id="UP000007755">
    <property type="component" value="Unassembled WGS sequence"/>
</dbReference>
<dbReference type="AlphaFoldDB" id="F4WWL3"/>
<name>F4WWL3_ACREC</name>
<dbReference type="EMBL" id="GL888410">
    <property type="protein sequence ID" value="EGI61406.1"/>
    <property type="molecule type" value="Genomic_DNA"/>
</dbReference>
<proteinExistence type="predicted"/>
<dbReference type="InParanoid" id="F4WWL3"/>
<gene>
    <name evidence="2" type="ORF">G5I_10329</name>
</gene>
<organism evidence="3">
    <name type="scientific">Acromyrmex echinatior</name>
    <name type="common">Panamanian leafcutter ant</name>
    <name type="synonym">Acromyrmex octospinosus echinatior</name>
    <dbReference type="NCBI Taxonomy" id="103372"/>
    <lineage>
        <taxon>Eukaryota</taxon>
        <taxon>Metazoa</taxon>
        <taxon>Ecdysozoa</taxon>
        <taxon>Arthropoda</taxon>
        <taxon>Hexapoda</taxon>
        <taxon>Insecta</taxon>
        <taxon>Pterygota</taxon>
        <taxon>Neoptera</taxon>
        <taxon>Endopterygota</taxon>
        <taxon>Hymenoptera</taxon>
        <taxon>Apocrita</taxon>
        <taxon>Aculeata</taxon>
        <taxon>Formicoidea</taxon>
        <taxon>Formicidae</taxon>
        <taxon>Myrmicinae</taxon>
        <taxon>Acromyrmex</taxon>
    </lineage>
</organism>
<reference evidence="2" key="1">
    <citation type="submission" date="2011-02" db="EMBL/GenBank/DDBJ databases">
        <title>The genome of the leaf-cutting ant Acromyrmex echinatior suggests key adaptations to social evolution and fungus farming.</title>
        <authorList>
            <person name="Nygaard S."/>
            <person name="Zhang G."/>
        </authorList>
    </citation>
    <scope>NUCLEOTIDE SEQUENCE</scope>
</reference>
<protein>
    <submittedName>
        <fullName evidence="2">Uncharacterized protein</fullName>
    </submittedName>
</protein>
<evidence type="ECO:0000313" key="3">
    <source>
        <dbReference type="Proteomes" id="UP000007755"/>
    </source>
</evidence>
<feature type="region of interest" description="Disordered" evidence="1">
    <location>
        <begin position="130"/>
        <end position="152"/>
    </location>
</feature>
<evidence type="ECO:0000313" key="2">
    <source>
        <dbReference type="EMBL" id="EGI61406.1"/>
    </source>
</evidence>
<keyword evidence="3" id="KW-1185">Reference proteome</keyword>
<sequence>MVGVCETRAEPSDNGLTELKRGTGQVPRKLVNANQLGKNNNLNVGPKRDKIAKDIINASKSRNIRGSIRVRNSGQIDIESLSVRHCDCPSDALRRRRISFDESPTGTYPISWAINMRTIRKRGRTPYVQRSRRNHPLGPLTIAPPQPTNEQFSEISYSPTLQTQPLDLTSPPVDPAKSSMHYSRVHKTITIYKGKIYTTIIERHRDMLHAIPINE</sequence>
<evidence type="ECO:0000256" key="1">
    <source>
        <dbReference type="SAM" id="MobiDB-lite"/>
    </source>
</evidence>